<dbReference type="InterPro" id="IPR006526">
    <property type="entry name" value="Export_prot_PHISTa/b/c"/>
</dbReference>
<evidence type="ECO:0000259" key="1">
    <source>
        <dbReference type="Pfam" id="PF09687"/>
    </source>
</evidence>
<dbReference type="PANTHER" id="PTHR36193:SF23">
    <property type="entry name" value="PHISTB DOMAIN-CONTAINING RESA-LIKE PROTEIN 1"/>
    <property type="match status" value="1"/>
</dbReference>
<dbReference type="Gene3D" id="6.10.280.180">
    <property type="entry name" value="Plasmodium RESA, N-terminal helical domain"/>
    <property type="match status" value="1"/>
</dbReference>
<feature type="domain" description="Plasmodium RESA N-terminal" evidence="1">
    <location>
        <begin position="71"/>
        <end position="195"/>
    </location>
</feature>
<evidence type="ECO:0000313" key="5">
    <source>
        <dbReference type="Proteomes" id="UP000078555"/>
    </source>
</evidence>
<name>A0A1A8YSR0_PLAOA</name>
<gene>
    <name evidence="2" type="ORF">POVWA1_020140</name>
    <name evidence="3" type="ORF">POVWA2_020330</name>
</gene>
<accession>A0A1A8YSR0</accession>
<reference evidence="3" key="1">
    <citation type="submission" date="2016-05" db="EMBL/GenBank/DDBJ databases">
        <authorList>
            <person name="Lavstsen T."/>
            <person name="Jespersen J.S."/>
        </authorList>
    </citation>
    <scope>NUCLEOTIDE SEQUENCE [LARGE SCALE GENOMIC DNA]</scope>
</reference>
<reference evidence="4 5" key="2">
    <citation type="submission" date="2016-05" db="EMBL/GenBank/DDBJ databases">
        <authorList>
            <person name="Naeem Raeece"/>
        </authorList>
    </citation>
    <scope>NUCLEOTIDE SEQUENCE [LARGE SCALE GENOMIC DNA]</scope>
</reference>
<evidence type="ECO:0000313" key="3">
    <source>
        <dbReference type="EMBL" id="SBT34544.1"/>
    </source>
</evidence>
<organism evidence="3 4">
    <name type="scientific">Plasmodium ovale wallikeri</name>
    <dbReference type="NCBI Taxonomy" id="864142"/>
    <lineage>
        <taxon>Eukaryota</taxon>
        <taxon>Sar</taxon>
        <taxon>Alveolata</taxon>
        <taxon>Apicomplexa</taxon>
        <taxon>Aconoidasida</taxon>
        <taxon>Haemosporida</taxon>
        <taxon>Plasmodiidae</taxon>
        <taxon>Plasmodium</taxon>
        <taxon>Plasmodium (Plasmodium)</taxon>
    </lineage>
</organism>
<dbReference type="Pfam" id="PF09687">
    <property type="entry name" value="PRESAN"/>
    <property type="match status" value="1"/>
</dbReference>
<protein>
    <submittedName>
        <fullName evidence="3">RAD protein</fullName>
    </submittedName>
</protein>
<dbReference type="InterPro" id="IPR044885">
    <property type="entry name" value="PRESA_N_sf"/>
</dbReference>
<dbReference type="PANTHER" id="PTHR36193">
    <property type="entry name" value="PHISTB DOMAIN-CONTAINING RESA-LIKE PROTEIN 1"/>
    <property type="match status" value="1"/>
</dbReference>
<dbReference type="Proteomes" id="UP000078550">
    <property type="component" value="Unassembled WGS sequence"/>
</dbReference>
<evidence type="ECO:0000313" key="4">
    <source>
        <dbReference type="Proteomes" id="UP000078550"/>
    </source>
</evidence>
<sequence length="279" mass="32998">MWNTSRPPNAAVAGLRMNKKYYSRQLSEESYNEKKTSSKIESTECIGCAVNVREKIKNFPFEFDSSELSKQLTEAEIMELLKSYGETISQENVYLIFFHTCSLQRKNYNDTMESLWKHFNKLAKRYGIPDVHRHNCWWECNNELLRELMDAHHFDNMDFHNYMKENSYNNELFTKFIEEKIKASKDLIEQKKGKWAKMLTDMECAYFLKLLSNGSTFLFGLGPHFWEGKNYTCENYARVWENSKLKISQACKQSPKKKSPTNSGSHIYEQKCKYIYISV</sequence>
<dbReference type="EMBL" id="FLRE01000082">
    <property type="protein sequence ID" value="SBT34544.1"/>
    <property type="molecule type" value="Genomic_DNA"/>
</dbReference>
<dbReference type="InterPro" id="IPR019111">
    <property type="entry name" value="PRESA_N"/>
</dbReference>
<dbReference type="Proteomes" id="UP000078555">
    <property type="component" value="Unassembled WGS sequence"/>
</dbReference>
<keyword evidence="5" id="KW-1185">Reference proteome</keyword>
<dbReference type="EMBL" id="FLRD01000065">
    <property type="protein sequence ID" value="SBT34031.1"/>
    <property type="molecule type" value="Genomic_DNA"/>
</dbReference>
<dbReference type="NCBIfam" id="TIGR01639">
    <property type="entry name" value="P_fal_TIGR01639"/>
    <property type="match status" value="1"/>
</dbReference>
<dbReference type="AlphaFoldDB" id="A0A1A8YSR0"/>
<proteinExistence type="predicted"/>
<evidence type="ECO:0000313" key="2">
    <source>
        <dbReference type="EMBL" id="SBT34031.1"/>
    </source>
</evidence>